<keyword evidence="2 3" id="KW-0539">Nucleus</keyword>
<dbReference type="CDD" id="cd00059">
    <property type="entry name" value="FH_FOX"/>
    <property type="match status" value="1"/>
</dbReference>
<feature type="compositionally biased region" description="Low complexity" evidence="4">
    <location>
        <begin position="207"/>
        <end position="222"/>
    </location>
</feature>
<evidence type="ECO:0000256" key="3">
    <source>
        <dbReference type="PROSITE-ProRule" id="PRU00089"/>
    </source>
</evidence>
<evidence type="ECO:0000259" key="5">
    <source>
        <dbReference type="PROSITE" id="PS50039"/>
    </source>
</evidence>
<dbReference type="WBParaSite" id="ACRNAN_scaffold1874.g13869.t1">
    <property type="protein sequence ID" value="ACRNAN_scaffold1874.g13869.t1"/>
    <property type="gene ID" value="ACRNAN_scaffold1874.g13869"/>
</dbReference>
<sequence>MDLVSDLALMNASINASNSEQLSPSATTSTASTGIESFLSNSNTSLANCMLPQQDDASMGVNLDEKEDRPSLSYKDLIIEAIESSPEKRLKLSEIYQVIKYLHPYYRKRPDQWGWQNSIRHNLSLHDCFVKLPLKQSSASGVVGHFWTVIRDREEKTGSSRRRNRSSTTRLSRNGCKISNASAPASTSHIGKGKDRQSVSSDSGVMSDESQSSSPTSTQISDYATNPFLHNNAYGNIHLPSQLHRPLPSYTAPTPTILNSPTKSNGLMDNTNPSLLPLLGRIAMQSMLENNTAYANPQNSLASGLQRLQLLQLLYQQSLLQQFVDDQPSPTFTNPPSPVATLLTQLLLNNSNNSGMDIVGKLQSQPLLDLLLQTASLQSANTNTISTNFDPSSILSAAANAAPNLLEQQLRGTMNNVAINSPAPSAKDVVMI</sequence>
<name>A0A914D6T4_9BILA</name>
<comment type="subcellular location">
    <subcellularLocation>
        <location evidence="3">Nucleus</location>
    </subcellularLocation>
</comment>
<proteinExistence type="predicted"/>
<evidence type="ECO:0000256" key="2">
    <source>
        <dbReference type="ARBA" id="ARBA00023242"/>
    </source>
</evidence>
<dbReference type="AlphaFoldDB" id="A0A914D6T4"/>
<dbReference type="Pfam" id="PF00250">
    <property type="entry name" value="Forkhead"/>
    <property type="match status" value="1"/>
</dbReference>
<organism evidence="6 7">
    <name type="scientific">Acrobeloides nanus</name>
    <dbReference type="NCBI Taxonomy" id="290746"/>
    <lineage>
        <taxon>Eukaryota</taxon>
        <taxon>Metazoa</taxon>
        <taxon>Ecdysozoa</taxon>
        <taxon>Nematoda</taxon>
        <taxon>Chromadorea</taxon>
        <taxon>Rhabditida</taxon>
        <taxon>Tylenchina</taxon>
        <taxon>Cephalobomorpha</taxon>
        <taxon>Cephaloboidea</taxon>
        <taxon>Cephalobidae</taxon>
        <taxon>Acrobeloides</taxon>
    </lineage>
</organism>
<evidence type="ECO:0000256" key="4">
    <source>
        <dbReference type="SAM" id="MobiDB-lite"/>
    </source>
</evidence>
<dbReference type="GO" id="GO:0009653">
    <property type="term" value="P:anatomical structure morphogenesis"/>
    <property type="evidence" value="ECO:0007669"/>
    <property type="project" value="TreeGrafter"/>
</dbReference>
<dbReference type="PROSITE" id="PS50039">
    <property type="entry name" value="FORK_HEAD_3"/>
    <property type="match status" value="1"/>
</dbReference>
<dbReference type="InterPro" id="IPR036388">
    <property type="entry name" value="WH-like_DNA-bd_sf"/>
</dbReference>
<evidence type="ECO:0000313" key="7">
    <source>
        <dbReference type="WBParaSite" id="ACRNAN_scaffold1874.g13869.t1"/>
    </source>
</evidence>
<dbReference type="PANTHER" id="PTHR11829">
    <property type="entry name" value="FORKHEAD BOX PROTEIN"/>
    <property type="match status" value="1"/>
</dbReference>
<feature type="DNA-binding region" description="Fork-head" evidence="3">
    <location>
        <begin position="69"/>
        <end position="165"/>
    </location>
</feature>
<feature type="domain" description="Fork-head" evidence="5">
    <location>
        <begin position="69"/>
        <end position="165"/>
    </location>
</feature>
<dbReference type="PRINTS" id="PR00053">
    <property type="entry name" value="FORKHEAD"/>
</dbReference>
<dbReference type="InterPro" id="IPR050211">
    <property type="entry name" value="FOX_domain-containing"/>
</dbReference>
<dbReference type="Gene3D" id="1.10.10.10">
    <property type="entry name" value="Winged helix-like DNA-binding domain superfamily/Winged helix DNA-binding domain"/>
    <property type="match status" value="1"/>
</dbReference>
<dbReference type="GO" id="GO:0005634">
    <property type="term" value="C:nucleus"/>
    <property type="evidence" value="ECO:0007669"/>
    <property type="project" value="UniProtKB-SubCell"/>
</dbReference>
<dbReference type="InterPro" id="IPR036390">
    <property type="entry name" value="WH_DNA-bd_sf"/>
</dbReference>
<dbReference type="InterPro" id="IPR030456">
    <property type="entry name" value="TF_fork_head_CS_2"/>
</dbReference>
<feature type="compositionally biased region" description="Polar residues" evidence="4">
    <location>
        <begin position="177"/>
        <end position="189"/>
    </location>
</feature>
<keyword evidence="6" id="KW-1185">Reference proteome</keyword>
<evidence type="ECO:0000313" key="6">
    <source>
        <dbReference type="Proteomes" id="UP000887540"/>
    </source>
</evidence>
<dbReference type="InterPro" id="IPR001766">
    <property type="entry name" value="Fork_head_dom"/>
</dbReference>
<reference evidence="7" key="1">
    <citation type="submission" date="2022-11" db="UniProtKB">
        <authorList>
            <consortium name="WormBaseParasite"/>
        </authorList>
    </citation>
    <scope>IDENTIFICATION</scope>
</reference>
<keyword evidence="1 3" id="KW-0238">DNA-binding</keyword>
<dbReference type="GO" id="GO:0030154">
    <property type="term" value="P:cell differentiation"/>
    <property type="evidence" value="ECO:0007669"/>
    <property type="project" value="TreeGrafter"/>
</dbReference>
<dbReference type="PROSITE" id="PS00658">
    <property type="entry name" value="FORK_HEAD_2"/>
    <property type="match status" value="1"/>
</dbReference>
<accession>A0A914D6T4</accession>
<feature type="region of interest" description="Disordered" evidence="4">
    <location>
        <begin position="154"/>
        <end position="223"/>
    </location>
</feature>
<evidence type="ECO:0000256" key="1">
    <source>
        <dbReference type="ARBA" id="ARBA00023125"/>
    </source>
</evidence>
<dbReference type="GO" id="GO:0000978">
    <property type="term" value="F:RNA polymerase II cis-regulatory region sequence-specific DNA binding"/>
    <property type="evidence" value="ECO:0007669"/>
    <property type="project" value="TreeGrafter"/>
</dbReference>
<dbReference type="SUPFAM" id="SSF46785">
    <property type="entry name" value="Winged helix' DNA-binding domain"/>
    <property type="match status" value="1"/>
</dbReference>
<dbReference type="PANTHER" id="PTHR11829:SF411">
    <property type="entry name" value="FORKHEAD BOX PROTEIN L2"/>
    <property type="match status" value="1"/>
</dbReference>
<dbReference type="Proteomes" id="UP000887540">
    <property type="component" value="Unplaced"/>
</dbReference>
<protein>
    <submittedName>
        <fullName evidence="7">Fork-head domain-containing protein</fullName>
    </submittedName>
</protein>
<dbReference type="SMART" id="SM00339">
    <property type="entry name" value="FH"/>
    <property type="match status" value="1"/>
</dbReference>
<dbReference type="GO" id="GO:0000981">
    <property type="term" value="F:DNA-binding transcription factor activity, RNA polymerase II-specific"/>
    <property type="evidence" value="ECO:0007669"/>
    <property type="project" value="TreeGrafter"/>
</dbReference>